<name>E3J3X4_PSEI1</name>
<gene>
    <name evidence="3" type="ordered locus">FraEuI1c_2573</name>
</gene>
<keyword evidence="4" id="KW-1185">Reference proteome</keyword>
<evidence type="ECO:0000256" key="1">
    <source>
        <dbReference type="SAM" id="MobiDB-lite"/>
    </source>
</evidence>
<protein>
    <submittedName>
        <fullName evidence="3">Uncharacterized protein</fullName>
    </submittedName>
</protein>
<feature type="transmembrane region" description="Helical" evidence="2">
    <location>
        <begin position="48"/>
        <end position="67"/>
    </location>
</feature>
<dbReference type="Proteomes" id="UP000002484">
    <property type="component" value="Chromosome"/>
</dbReference>
<dbReference type="HOGENOM" id="CLU_1298276_0_0_11"/>
<dbReference type="STRING" id="298654.FraEuI1c_2573"/>
<organism evidence="3 4">
    <name type="scientific">Pseudofrankia inefficax (strain DSM 45817 / CECT 9037 / DDB 130130 / EuI1c)</name>
    <name type="common">Frankia inefficax</name>
    <dbReference type="NCBI Taxonomy" id="298654"/>
    <lineage>
        <taxon>Bacteria</taxon>
        <taxon>Bacillati</taxon>
        <taxon>Actinomycetota</taxon>
        <taxon>Actinomycetes</taxon>
        <taxon>Frankiales</taxon>
        <taxon>Frankiaceae</taxon>
        <taxon>Pseudofrankia</taxon>
    </lineage>
</organism>
<dbReference type="InParanoid" id="E3J3X4"/>
<reference evidence="3 4" key="1">
    <citation type="submission" date="2010-10" db="EMBL/GenBank/DDBJ databases">
        <title>Complete sequence of Frankia sp. EuI1c.</title>
        <authorList>
            <consortium name="US DOE Joint Genome Institute"/>
            <person name="Lucas S."/>
            <person name="Copeland A."/>
            <person name="Lapidus A."/>
            <person name="Cheng J.-F."/>
            <person name="Bruce D."/>
            <person name="Goodwin L."/>
            <person name="Pitluck S."/>
            <person name="Chertkov O."/>
            <person name="Detter J.C."/>
            <person name="Han C."/>
            <person name="Tapia R."/>
            <person name="Land M."/>
            <person name="Hauser L."/>
            <person name="Jeffries C."/>
            <person name="Kyrpides N."/>
            <person name="Ivanova N."/>
            <person name="Mikhailova N."/>
            <person name="Beauchemin N."/>
            <person name="Sen A."/>
            <person name="Sur S.A."/>
            <person name="Gtari M."/>
            <person name="Wall L."/>
            <person name="Tisa L."/>
            <person name="Woyke T."/>
        </authorList>
    </citation>
    <scope>NUCLEOTIDE SEQUENCE [LARGE SCALE GENOMIC DNA]</scope>
    <source>
        <strain evidence="4">DSM 45817 / CECT 9037 / EuI1c</strain>
    </source>
</reference>
<dbReference type="KEGG" id="fri:FraEuI1c_2573"/>
<evidence type="ECO:0000313" key="3">
    <source>
        <dbReference type="EMBL" id="ADP80607.1"/>
    </source>
</evidence>
<feature type="transmembrane region" description="Helical" evidence="2">
    <location>
        <begin position="191"/>
        <end position="211"/>
    </location>
</feature>
<keyword evidence="2" id="KW-1133">Transmembrane helix</keyword>
<keyword evidence="2" id="KW-0472">Membrane</keyword>
<dbReference type="EMBL" id="CP002299">
    <property type="protein sequence ID" value="ADP80607.1"/>
    <property type="molecule type" value="Genomic_DNA"/>
</dbReference>
<accession>E3J3X4</accession>
<evidence type="ECO:0000313" key="4">
    <source>
        <dbReference type="Proteomes" id="UP000002484"/>
    </source>
</evidence>
<dbReference type="RefSeq" id="WP_013423725.1">
    <property type="nucleotide sequence ID" value="NC_014666.1"/>
</dbReference>
<sequence length="212" mass="22771">MDQAPRGDAASTGADIVASDDPRDSRARWRPVRAADAPDRWQGADRRLVCVFVILVVVPVLLMATAAALTDHEGVPATVWWAAVALFALLPGLDLWSRAGRQHRGVRGVGVVEGVHTSRLVQTVAAPCWAVVSYVTDDGQTHRTRLPLLRPVPVGARVPLVFGGRRASRPACFASRRDQLRLTLRSCSTGLVGQCYLLCGLGAAVLLLMPAR</sequence>
<proteinExistence type="predicted"/>
<keyword evidence="2" id="KW-0812">Transmembrane</keyword>
<evidence type="ECO:0000256" key="2">
    <source>
        <dbReference type="SAM" id="Phobius"/>
    </source>
</evidence>
<feature type="transmembrane region" description="Helical" evidence="2">
    <location>
        <begin position="79"/>
        <end position="97"/>
    </location>
</feature>
<feature type="region of interest" description="Disordered" evidence="1">
    <location>
        <begin position="1"/>
        <end position="31"/>
    </location>
</feature>
<dbReference type="AlphaFoldDB" id="E3J3X4"/>